<accession>A0A9N8H1D4</accession>
<dbReference type="AlphaFoldDB" id="A0A9N8H1D4"/>
<sequence length="537" mass="59343">MKLGIVYTGGTIGCFYRPLRPMTSEEFAALFDQHAMPIIAAKYPQLRMQHIPFGSALDSTNIQPMDWCKIVETILSAYMTCDCFLVLHGTDTMAYTASALSFLFTGVDTNGHRDCIINKPIIVTGSQLPLFDGENPKAGAQIRFNSDAFQNICGAVTCAHYGIPKVCLFFNNKLFLGTRAQKTSSNQFDAFSSPNYPPLAQVGIEATLNHGSVKLHFPSKEKLLTNPLARERLQAQLDYISSLGNEKIRVSTFEAYPANSKHLAGQLRNILHLDNPEKQLHGLILEAYGAGNFPSGNPAEPTKGEVYQVLAEATAKGVIIVNNTRCLSGIVDSSAYEAGSWMASVRAVSAYDLTPVALYTKLLFMLSLAHRYNWSGDTIRTLLAGNYAGEMLDVHCLDTFGQRELWPGESITSLDGTARLTNDWYRGPILRLRQNGNWSEPVWSAMDSSRDVGLTCILRMQSDGNLVFRNHTLECLWESGTAKDAREEPYSRLELTGLTHPEGASLQIYNYVSHVVTKRLFPVEDDTGTGAKRVSRD</sequence>
<dbReference type="SUPFAM" id="SSF53774">
    <property type="entry name" value="Glutaminase/Asparaginase"/>
    <property type="match status" value="1"/>
</dbReference>
<proteinExistence type="predicted"/>
<feature type="binding site" evidence="3">
    <location>
        <position position="59"/>
    </location>
    <ligand>
        <name>substrate</name>
    </ligand>
</feature>
<evidence type="ECO:0000259" key="5">
    <source>
        <dbReference type="Pfam" id="PF17763"/>
    </source>
</evidence>
<dbReference type="InterPro" id="IPR037152">
    <property type="entry name" value="L-asparaginase_N_sf"/>
</dbReference>
<evidence type="ECO:0000313" key="6">
    <source>
        <dbReference type="EMBL" id="CAB9497156.1"/>
    </source>
</evidence>
<dbReference type="InterPro" id="IPR006034">
    <property type="entry name" value="Asparaginase/glutaminase-like"/>
</dbReference>
<dbReference type="GO" id="GO:0004067">
    <property type="term" value="F:asparaginase activity"/>
    <property type="evidence" value="ECO:0007669"/>
    <property type="project" value="UniProtKB-UniRule"/>
</dbReference>
<dbReference type="InterPro" id="IPR027474">
    <property type="entry name" value="L-asparaginase_N"/>
</dbReference>
<dbReference type="EMBL" id="CAICTM010000015">
    <property type="protein sequence ID" value="CAB9497156.1"/>
    <property type="molecule type" value="Genomic_DNA"/>
</dbReference>
<dbReference type="Pfam" id="PF17763">
    <property type="entry name" value="Asparaginase_C"/>
    <property type="match status" value="1"/>
</dbReference>
<dbReference type="PRINTS" id="PR00139">
    <property type="entry name" value="ASNGLNASE"/>
</dbReference>
<dbReference type="PANTHER" id="PTHR11707">
    <property type="entry name" value="L-ASPARAGINASE"/>
    <property type="match status" value="1"/>
</dbReference>
<evidence type="ECO:0000256" key="1">
    <source>
        <dbReference type="ARBA" id="ARBA00012920"/>
    </source>
</evidence>
<keyword evidence="7" id="KW-1185">Reference proteome</keyword>
<dbReference type="Gene3D" id="3.40.50.40">
    <property type="match status" value="1"/>
</dbReference>
<dbReference type="SUPFAM" id="SSF51110">
    <property type="entry name" value="alpha-D-mannose-specific plant lectins"/>
    <property type="match status" value="1"/>
</dbReference>
<dbReference type="PANTHER" id="PTHR11707:SF28">
    <property type="entry name" value="60 KDA LYSOPHOSPHOLIPASE"/>
    <property type="match status" value="1"/>
</dbReference>
<dbReference type="Proteomes" id="UP001153069">
    <property type="component" value="Unassembled WGS sequence"/>
</dbReference>
<dbReference type="PROSITE" id="PS51732">
    <property type="entry name" value="ASN_GLN_ASE_3"/>
    <property type="match status" value="1"/>
</dbReference>
<dbReference type="CDD" id="cd08963">
    <property type="entry name" value="L-asparaginase_I"/>
    <property type="match status" value="1"/>
</dbReference>
<evidence type="ECO:0000259" key="4">
    <source>
        <dbReference type="Pfam" id="PF00710"/>
    </source>
</evidence>
<dbReference type="SFLD" id="SFLDS00057">
    <property type="entry name" value="Glutaminase/Asparaginase"/>
    <property type="match status" value="1"/>
</dbReference>
<dbReference type="Gene3D" id="3.40.50.1170">
    <property type="entry name" value="L-asparaginase, N-terminal domain"/>
    <property type="match status" value="1"/>
</dbReference>
<dbReference type="InterPro" id="IPR040919">
    <property type="entry name" value="Asparaginase_C"/>
</dbReference>
<dbReference type="EC" id="3.5.1.1" evidence="1"/>
<dbReference type="PIRSF" id="PIRSF500176">
    <property type="entry name" value="L_ASNase"/>
    <property type="match status" value="1"/>
</dbReference>
<gene>
    <name evidence="6" type="ORF">SEMRO_15_G011100.1</name>
</gene>
<dbReference type="InterPro" id="IPR027473">
    <property type="entry name" value="L-asparaginase_C"/>
</dbReference>
<dbReference type="OrthoDB" id="542841at2759"/>
<dbReference type="PIRSF" id="PIRSF001220">
    <property type="entry name" value="L-ASNase_gatD"/>
    <property type="match status" value="1"/>
</dbReference>
<name>A0A9N8H1D4_9STRA</name>
<feature type="domain" description="L-asparaginase N-terminal" evidence="4">
    <location>
        <begin position="3"/>
        <end position="210"/>
    </location>
</feature>
<protein>
    <recommendedName>
        <fullName evidence="1">asparaginase</fullName>
        <ecNumber evidence="1">3.5.1.1</ecNumber>
    </recommendedName>
</protein>
<dbReference type="Gene3D" id="2.90.10.10">
    <property type="entry name" value="Bulb-type lectin domain"/>
    <property type="match status" value="1"/>
</dbReference>
<comment type="caution">
    <text evidence="6">The sequence shown here is derived from an EMBL/GenBank/DDBJ whole genome shotgun (WGS) entry which is preliminary data.</text>
</comment>
<evidence type="ECO:0000256" key="2">
    <source>
        <dbReference type="PIRSR" id="PIRSR001220-1"/>
    </source>
</evidence>
<feature type="binding site" evidence="3">
    <location>
        <begin position="90"/>
        <end position="91"/>
    </location>
    <ligand>
        <name>substrate</name>
    </ligand>
</feature>
<reference evidence="6" key="1">
    <citation type="submission" date="2020-06" db="EMBL/GenBank/DDBJ databases">
        <authorList>
            <consortium name="Plant Systems Biology data submission"/>
        </authorList>
    </citation>
    <scope>NUCLEOTIDE SEQUENCE</scope>
    <source>
        <strain evidence="6">D6</strain>
    </source>
</reference>
<evidence type="ECO:0000313" key="7">
    <source>
        <dbReference type="Proteomes" id="UP001153069"/>
    </source>
</evidence>
<evidence type="ECO:0000256" key="3">
    <source>
        <dbReference type="PIRSR" id="PIRSR001220-2"/>
    </source>
</evidence>
<dbReference type="GO" id="GO:0009066">
    <property type="term" value="P:aspartate family amino acid metabolic process"/>
    <property type="evidence" value="ECO:0007669"/>
    <property type="project" value="UniProtKB-ARBA"/>
</dbReference>
<dbReference type="SMART" id="SM00870">
    <property type="entry name" value="Asparaginase"/>
    <property type="match status" value="1"/>
</dbReference>
<dbReference type="InterPro" id="IPR041725">
    <property type="entry name" value="L-asparaginase_I"/>
</dbReference>
<dbReference type="InterPro" id="IPR036426">
    <property type="entry name" value="Bulb-type_lectin_dom_sf"/>
</dbReference>
<dbReference type="Pfam" id="PF00710">
    <property type="entry name" value="Asparaginase"/>
    <property type="match status" value="1"/>
</dbReference>
<organism evidence="6 7">
    <name type="scientific">Seminavis robusta</name>
    <dbReference type="NCBI Taxonomy" id="568900"/>
    <lineage>
        <taxon>Eukaryota</taxon>
        <taxon>Sar</taxon>
        <taxon>Stramenopiles</taxon>
        <taxon>Ochrophyta</taxon>
        <taxon>Bacillariophyta</taxon>
        <taxon>Bacillariophyceae</taxon>
        <taxon>Bacillariophycidae</taxon>
        <taxon>Naviculales</taxon>
        <taxon>Naviculaceae</taxon>
        <taxon>Seminavis</taxon>
    </lineage>
</organism>
<feature type="active site" description="O-isoaspartyl threonine intermediate" evidence="2">
    <location>
        <position position="11"/>
    </location>
</feature>
<dbReference type="InterPro" id="IPR036152">
    <property type="entry name" value="Asp/glu_Ase-like_sf"/>
</dbReference>
<feature type="domain" description="Asparaginase/glutaminase C-terminal" evidence="5">
    <location>
        <begin position="277"/>
        <end position="368"/>
    </location>
</feature>